<keyword evidence="3" id="KW-1185">Reference proteome</keyword>
<feature type="region of interest" description="Disordered" evidence="1">
    <location>
        <begin position="187"/>
        <end position="212"/>
    </location>
</feature>
<dbReference type="Gene3D" id="1.20.1260.20">
    <property type="entry name" value="PPE superfamily"/>
    <property type="match status" value="1"/>
</dbReference>
<organism evidence="2 3">
    <name type="scientific">Actinocatenispora sera</name>
    <dbReference type="NCBI Taxonomy" id="390989"/>
    <lineage>
        <taxon>Bacteria</taxon>
        <taxon>Bacillati</taxon>
        <taxon>Actinomycetota</taxon>
        <taxon>Actinomycetes</taxon>
        <taxon>Micromonosporales</taxon>
        <taxon>Micromonosporaceae</taxon>
        <taxon>Actinocatenispora</taxon>
    </lineage>
</organism>
<feature type="compositionally biased region" description="Gly residues" evidence="1">
    <location>
        <begin position="423"/>
        <end position="438"/>
    </location>
</feature>
<evidence type="ECO:0000313" key="3">
    <source>
        <dbReference type="Proteomes" id="UP000680750"/>
    </source>
</evidence>
<dbReference type="AlphaFoldDB" id="A0A810KWN3"/>
<feature type="region of interest" description="Disordered" evidence="1">
    <location>
        <begin position="382"/>
        <end position="468"/>
    </location>
</feature>
<dbReference type="Proteomes" id="UP000680750">
    <property type="component" value="Chromosome"/>
</dbReference>
<dbReference type="InterPro" id="IPR038332">
    <property type="entry name" value="PPE_sf"/>
</dbReference>
<sequence length="468" mass="47939">MNFGYLSDGSWEAAVTDVVIAGQPKVVHTISQRWAGLGHLMPDYARTLQDAVDALCGGKHGWHGPAAKEYEKIVAQLAKEIGKLADDCIQLGGYIDDAGDALSSAVAGIPVPVDKDTAWYGDVDHRLPGGTEFDGSLHGKEKFRDTLVGDYQQHRGSYHNFLSGITVDNAGSRLSNARVAQYGAKDYSGQAPDHVDPNTGQPAPGSAEQAQQQAIARRVAAWYSANAATATKAFRELKSHYTDQRGGYREIADRSSEFRLGTGGEKDTGGEDGYTGYTGAAGSYGPGSGYVTTPDGSRFHPDVPEHLAQGLQLPGAPDTGTVGDRGRTDLGAAHRPDLTGLAGHGGSPAGAALGGAGLGGAGGGGIGAGGFGGGLPDAGAVPGLVRPGSATSGPSMSPAPPLTSPRDAILGPNARTVARGSTGPTGMGMMPHGGGRQGAGRDERSSWLTEDDKDIWRGVPLGPPSVIE</sequence>
<dbReference type="KEGG" id="aser:Asera_05960"/>
<evidence type="ECO:0000256" key="1">
    <source>
        <dbReference type="SAM" id="MobiDB-lite"/>
    </source>
</evidence>
<proteinExistence type="predicted"/>
<feature type="region of interest" description="Disordered" evidence="1">
    <location>
        <begin position="312"/>
        <end position="345"/>
    </location>
</feature>
<feature type="compositionally biased region" description="Basic and acidic residues" evidence="1">
    <location>
        <begin position="324"/>
        <end position="337"/>
    </location>
</feature>
<dbReference type="RefSeq" id="WP_030446954.1">
    <property type="nucleotide sequence ID" value="NZ_AP023354.1"/>
</dbReference>
<dbReference type="EMBL" id="AP023354">
    <property type="protein sequence ID" value="BCJ26488.1"/>
    <property type="molecule type" value="Genomic_DNA"/>
</dbReference>
<reference evidence="2" key="1">
    <citation type="submission" date="2020-08" db="EMBL/GenBank/DDBJ databases">
        <title>Whole genome shotgun sequence of Actinocatenispora sera NBRC 101916.</title>
        <authorList>
            <person name="Komaki H."/>
            <person name="Tamura T."/>
        </authorList>
    </citation>
    <scope>NUCLEOTIDE SEQUENCE</scope>
    <source>
        <strain evidence="2">NBRC 101916</strain>
    </source>
</reference>
<gene>
    <name evidence="2" type="ORF">Asera_05960</name>
</gene>
<name>A0A810KWN3_9ACTN</name>
<evidence type="ECO:0008006" key="4">
    <source>
        <dbReference type="Google" id="ProtNLM"/>
    </source>
</evidence>
<evidence type="ECO:0000313" key="2">
    <source>
        <dbReference type="EMBL" id="BCJ26488.1"/>
    </source>
</evidence>
<accession>A0A810KWN3</accession>
<protein>
    <recommendedName>
        <fullName evidence="4">PPE family protein</fullName>
    </recommendedName>
</protein>